<gene>
    <name evidence="2" type="ORF">PVAND_014357</name>
</gene>
<comment type="caution">
    <text evidence="2">The sequence shown here is derived from an EMBL/GenBank/DDBJ whole genome shotgun (WGS) entry which is preliminary data.</text>
</comment>
<feature type="compositionally biased region" description="Polar residues" evidence="1">
    <location>
        <begin position="118"/>
        <end position="139"/>
    </location>
</feature>
<proteinExistence type="predicted"/>
<protein>
    <submittedName>
        <fullName evidence="2">Uncharacterized protein</fullName>
    </submittedName>
</protein>
<organism evidence="2 3">
    <name type="scientific">Polypedilum vanderplanki</name>
    <name type="common">Sleeping chironomid midge</name>
    <dbReference type="NCBI Taxonomy" id="319348"/>
    <lineage>
        <taxon>Eukaryota</taxon>
        <taxon>Metazoa</taxon>
        <taxon>Ecdysozoa</taxon>
        <taxon>Arthropoda</taxon>
        <taxon>Hexapoda</taxon>
        <taxon>Insecta</taxon>
        <taxon>Pterygota</taxon>
        <taxon>Neoptera</taxon>
        <taxon>Endopterygota</taxon>
        <taxon>Diptera</taxon>
        <taxon>Nematocera</taxon>
        <taxon>Chironomoidea</taxon>
        <taxon>Chironomidae</taxon>
        <taxon>Chironominae</taxon>
        <taxon>Polypedilum</taxon>
        <taxon>Polypedilum</taxon>
    </lineage>
</organism>
<sequence>MEKRVQQEPQYTKEAFAKIVGNKAEFQVRMACENFEHINKDLRGFYLKMLDEWHKSPEFNAKILGRASELFEVYYSRLRNKQQQMSKLCNSVPVENSSNSVPIDFVPNENSGPVEVVPQSQNSENDLTDYSNATLNSNSEIDDEMPNFSQEEWDGFEKESLKRSSTKLGSTSKDSGIEPVEKIIKKEN</sequence>
<evidence type="ECO:0000313" key="2">
    <source>
        <dbReference type="EMBL" id="KAG5666322.1"/>
    </source>
</evidence>
<name>A0A9J6B9D2_POLVA</name>
<accession>A0A9J6B9D2</accession>
<feature type="compositionally biased region" description="Basic and acidic residues" evidence="1">
    <location>
        <begin position="175"/>
        <end position="188"/>
    </location>
</feature>
<dbReference type="AlphaFoldDB" id="A0A9J6B9D2"/>
<feature type="region of interest" description="Disordered" evidence="1">
    <location>
        <begin position="108"/>
        <end position="188"/>
    </location>
</feature>
<dbReference type="EMBL" id="JADBJN010000004">
    <property type="protein sequence ID" value="KAG5666322.1"/>
    <property type="molecule type" value="Genomic_DNA"/>
</dbReference>
<evidence type="ECO:0000256" key="1">
    <source>
        <dbReference type="SAM" id="MobiDB-lite"/>
    </source>
</evidence>
<keyword evidence="3" id="KW-1185">Reference proteome</keyword>
<dbReference type="Proteomes" id="UP001107558">
    <property type="component" value="Chromosome 4"/>
</dbReference>
<reference evidence="2" key="1">
    <citation type="submission" date="2021-03" db="EMBL/GenBank/DDBJ databases">
        <title>Chromosome level genome of the anhydrobiotic midge Polypedilum vanderplanki.</title>
        <authorList>
            <person name="Yoshida Y."/>
            <person name="Kikawada T."/>
            <person name="Gusev O."/>
        </authorList>
    </citation>
    <scope>NUCLEOTIDE SEQUENCE</scope>
    <source>
        <strain evidence="2">NIAS01</strain>
        <tissue evidence="2">Whole body or cell culture</tissue>
    </source>
</reference>
<evidence type="ECO:0000313" key="3">
    <source>
        <dbReference type="Proteomes" id="UP001107558"/>
    </source>
</evidence>